<dbReference type="AlphaFoldDB" id="A0AAX2IH72"/>
<evidence type="ECO:0000313" key="2">
    <source>
        <dbReference type="EMBL" id="SKB40669.1"/>
    </source>
</evidence>
<dbReference type="Pfam" id="PF00535">
    <property type="entry name" value="Glycos_transf_2"/>
    <property type="match status" value="1"/>
</dbReference>
<dbReference type="InterPro" id="IPR001173">
    <property type="entry name" value="Glyco_trans_2-like"/>
</dbReference>
<evidence type="ECO:0000313" key="5">
    <source>
        <dbReference type="Proteomes" id="UP000251937"/>
    </source>
</evidence>
<organism evidence="3 5">
    <name type="scientific">Chryseobacterium balustinum</name>
    <dbReference type="NCBI Taxonomy" id="246"/>
    <lineage>
        <taxon>Bacteria</taxon>
        <taxon>Pseudomonadati</taxon>
        <taxon>Bacteroidota</taxon>
        <taxon>Flavobacteriia</taxon>
        <taxon>Flavobacteriales</taxon>
        <taxon>Weeksellaceae</taxon>
        <taxon>Chryseobacterium group</taxon>
        <taxon>Chryseobacterium</taxon>
    </lineage>
</organism>
<dbReference type="PANTHER" id="PTHR22916:SF3">
    <property type="entry name" value="UDP-GLCNAC:BETAGAL BETA-1,3-N-ACETYLGLUCOSAMINYLTRANSFERASE-LIKE PROTEIN 1"/>
    <property type="match status" value="1"/>
</dbReference>
<dbReference type="KEGG" id="cbp:EB354_18410"/>
<dbReference type="Proteomes" id="UP000251937">
    <property type="component" value="Unassembled WGS sequence"/>
</dbReference>
<dbReference type="EMBL" id="UAVR01000005">
    <property type="protein sequence ID" value="SQA87787.1"/>
    <property type="molecule type" value="Genomic_DNA"/>
</dbReference>
<reference evidence="3 5" key="2">
    <citation type="submission" date="2018-06" db="EMBL/GenBank/DDBJ databases">
        <authorList>
            <consortium name="Pathogen Informatics"/>
            <person name="Doyle S."/>
        </authorList>
    </citation>
    <scope>NUCLEOTIDE SEQUENCE [LARGE SCALE GENOMIC DNA]</scope>
    <source>
        <strain evidence="3 5">NCTC11212</strain>
    </source>
</reference>
<dbReference type="Gene3D" id="3.90.550.10">
    <property type="entry name" value="Spore Coat Polysaccharide Biosynthesis Protein SpsA, Chain A"/>
    <property type="match status" value="1"/>
</dbReference>
<evidence type="ECO:0000259" key="1">
    <source>
        <dbReference type="Pfam" id="PF00535"/>
    </source>
</evidence>
<dbReference type="GO" id="GO:0016758">
    <property type="term" value="F:hexosyltransferase activity"/>
    <property type="evidence" value="ECO:0007669"/>
    <property type="project" value="UniProtKB-ARBA"/>
</dbReference>
<proteinExistence type="predicted"/>
<dbReference type="RefSeq" id="WP_079463721.1">
    <property type="nucleotide sequence ID" value="NZ_CP033934.1"/>
</dbReference>
<protein>
    <submittedName>
        <fullName evidence="3">Chondroitin polymerase</fullName>
    </submittedName>
    <submittedName>
        <fullName evidence="2">Glycosyl transferase family 2</fullName>
    </submittedName>
</protein>
<comment type="caution">
    <text evidence="3">The sequence shown here is derived from an EMBL/GenBank/DDBJ whole genome shotgun (WGS) entry which is preliminary data.</text>
</comment>
<evidence type="ECO:0000313" key="3">
    <source>
        <dbReference type="EMBL" id="SQA87787.1"/>
    </source>
</evidence>
<keyword evidence="4" id="KW-1185">Reference proteome</keyword>
<feature type="domain" description="Glycosyltransferase 2-like" evidence="1">
    <location>
        <begin position="11"/>
        <end position="164"/>
    </location>
</feature>
<gene>
    <name evidence="3" type="primary">kfoC_4</name>
    <name evidence="3" type="ORF">NCTC11212_00658</name>
    <name evidence="2" type="ORF">SAMN05421800_101481</name>
</gene>
<dbReference type="EMBL" id="FUZE01000001">
    <property type="protein sequence ID" value="SKB40669.1"/>
    <property type="molecule type" value="Genomic_DNA"/>
</dbReference>
<reference evidence="2 4" key="1">
    <citation type="submission" date="2017-02" db="EMBL/GenBank/DDBJ databases">
        <authorList>
            <person name="Varghese N."/>
            <person name="Submissions S."/>
        </authorList>
    </citation>
    <scope>NUCLEOTIDE SEQUENCE [LARGE SCALE GENOMIC DNA]</scope>
    <source>
        <strain evidence="2 4">DSM 16775</strain>
    </source>
</reference>
<name>A0AAX2IH72_9FLAO</name>
<dbReference type="SUPFAM" id="SSF53448">
    <property type="entry name" value="Nucleotide-diphospho-sugar transferases"/>
    <property type="match status" value="1"/>
</dbReference>
<evidence type="ECO:0000313" key="4">
    <source>
        <dbReference type="Proteomes" id="UP000190669"/>
    </source>
</evidence>
<dbReference type="InterPro" id="IPR029044">
    <property type="entry name" value="Nucleotide-diphossugar_trans"/>
</dbReference>
<keyword evidence="2" id="KW-0808">Transferase</keyword>
<dbReference type="Proteomes" id="UP000190669">
    <property type="component" value="Unassembled WGS sequence"/>
</dbReference>
<dbReference type="PANTHER" id="PTHR22916">
    <property type="entry name" value="GLYCOSYLTRANSFERASE"/>
    <property type="match status" value="1"/>
</dbReference>
<accession>A0AAX2IH72</accession>
<sequence length="343" mass="39650">MAENLKVPKISVIMPVYNGEKYLKEAIDSILKQTFANFELLLINDGSTDLTEAIIGSYDDERIVYIKNEKNLGLIKTLNKGLDLAKGEFIARMDQDDISHSERFEKQLIIFEKNTEIGVCGTLFTPFNNSNNKEYNTIEHPELHKSIKIQLLALCIVGHPTIMMRKNAVGNFRYDESFQAAEDYELWTRLVTSTQFYNIQESLLQYRIHDTNMSVLENSTQVNNAKKITGNQLKNIGIENSDFNIEQCQILLGAVDRFRLSDDELRKLIIFANHLESKNGQQKIYDIEELHKIVQQKLLQALRKTVNKKLSTFSFLLKNRREIITQRNIITNIKMLGKMILKQ</sequence>